<comment type="similarity">
    <text evidence="1">Belongs to the protease inhibitor I15 (antistasin) family.</text>
</comment>
<dbReference type="GO" id="GO:0005886">
    <property type="term" value="C:plasma membrane"/>
    <property type="evidence" value="ECO:0007669"/>
    <property type="project" value="TreeGrafter"/>
</dbReference>
<accession>A0AAD9PEK6</accession>
<feature type="domain" description="VWFC" evidence="6">
    <location>
        <begin position="58"/>
        <end position="116"/>
    </location>
</feature>
<dbReference type="Gene3D" id="2.10.22.10">
    <property type="entry name" value="Antistasin, domain 1"/>
    <property type="match status" value="1"/>
</dbReference>
<keyword evidence="3" id="KW-0722">Serine protease inhibitor</keyword>
<protein>
    <recommendedName>
        <fullName evidence="10">Cysteine-rich motor neuron 1 protein</fullName>
    </recommendedName>
</protein>
<dbReference type="InterPro" id="IPR004094">
    <property type="entry name" value="Antistasin-like"/>
</dbReference>
<evidence type="ECO:0008006" key="10">
    <source>
        <dbReference type="Google" id="ProtNLM"/>
    </source>
</evidence>
<reference evidence="8" key="1">
    <citation type="journal article" date="2023" name="Mol. Biol. Evol.">
        <title>Third-Generation Sequencing Reveals the Adaptive Role of the Epigenome in Three Deep-Sea Polychaetes.</title>
        <authorList>
            <person name="Perez M."/>
            <person name="Aroh O."/>
            <person name="Sun Y."/>
            <person name="Lan Y."/>
            <person name="Juniper S.K."/>
            <person name="Young C.R."/>
            <person name="Angers B."/>
            <person name="Qian P.Y."/>
        </authorList>
    </citation>
    <scope>NUCLEOTIDE SEQUENCE</scope>
    <source>
        <strain evidence="8">R07B-5</strain>
    </source>
</reference>
<feature type="domain" description="VWFC" evidence="6">
    <location>
        <begin position="178"/>
        <end position="235"/>
    </location>
</feature>
<dbReference type="PROSITE" id="PS01208">
    <property type="entry name" value="VWFC_1"/>
    <property type="match status" value="5"/>
</dbReference>
<evidence type="ECO:0000259" key="7">
    <source>
        <dbReference type="PROSITE" id="PS51252"/>
    </source>
</evidence>
<feature type="domain" description="VWFC" evidence="6">
    <location>
        <begin position="1"/>
        <end position="58"/>
    </location>
</feature>
<evidence type="ECO:0000259" key="6">
    <source>
        <dbReference type="PROSITE" id="PS50184"/>
    </source>
</evidence>
<dbReference type="InterPro" id="IPR001007">
    <property type="entry name" value="VWF_dom"/>
</dbReference>
<keyword evidence="9" id="KW-1185">Reference proteome</keyword>
<dbReference type="Pfam" id="PF00093">
    <property type="entry name" value="VWC"/>
    <property type="match status" value="2"/>
</dbReference>
<dbReference type="PROSITE" id="PS50184">
    <property type="entry name" value="VWFC_2"/>
    <property type="match status" value="6"/>
</dbReference>
<dbReference type="GO" id="GO:0004867">
    <property type="term" value="F:serine-type endopeptidase inhibitor activity"/>
    <property type="evidence" value="ECO:0007669"/>
    <property type="project" value="UniProtKB-KW"/>
</dbReference>
<dbReference type="InterPro" id="IPR052624">
    <property type="entry name" value="CRIM1"/>
</dbReference>
<dbReference type="EMBL" id="JAODUO010000015">
    <property type="protein sequence ID" value="KAK2193279.1"/>
    <property type="molecule type" value="Genomic_DNA"/>
</dbReference>
<sequence length="732" mass="79443">MCSHDAVVRQDGDSWQLDPCTTCTCKNGLTFCRATSCDETVHCSWMGVPEGECCPVCRGCIADDGELYKNGESWTSSDGCVTCHCDEGHVYCQAEMCIIKCTHPRKLPGICCPVCDEESVVTVPPHCPPVNDCSLLCTNGRVRDADGCYLCRCNPVTVIATELPSTPVTSTEVSEHGRKCLSLEGVRMHDGDTWYDGCRRCFCHHGREMCALITCPALKCHNPIVRVGDCCPTCGLEELPSSSTTSKCRTSDGRHVTDGDTWEMDECTQCICHEGGVLCEIESCPPVLCHHPIKPAGHCCHVCPDGNELVPLPSGRKNKNHCLSAAGVSYSSGDTWRVNGCQSCVCQNGQIHCFSQSCPLLTCNETQLKKGQCCPHCAESVKLPSTSCVYKGVQHHGMERWLDGDCVECVCHQGQPKCSPIVCSKQLDCEHPIRVSGWCCPLCTNGTMTPFLVSHHPNSIQPAATPGVTGTQLPNNRGEGHRHKAYQVSIGILSLFVVLLVLLVLLLIFLLLRRQRRWRSRKRARSQMADGKTKRPKSTNLDYQGINPLGTKGMPIYQKVYQDENFHCQVMDEAINPLGNAVCGSMATGVCHNVAMDEMNIPCHSDNDLNMPLDVTSTTDEDCHDVMTDDSDSCHGGVTEKQNISPACGSEDGTLPVCQNAAMDQVTTDTCNADDASVDVDSGDTDSDAVLACGTVDAGGSPPRYSVGDARTLSLLLDIPSVCDKEKYRKSL</sequence>
<evidence type="ECO:0000256" key="5">
    <source>
        <dbReference type="SAM" id="Phobius"/>
    </source>
</evidence>
<feature type="domain" description="Antistasin-like" evidence="7">
    <location>
        <begin position="127"/>
        <end position="153"/>
    </location>
</feature>
<proteinExistence type="inferred from homology"/>
<dbReference type="Gene3D" id="6.20.200.20">
    <property type="match status" value="4"/>
</dbReference>
<feature type="domain" description="VWFC" evidence="6">
    <location>
        <begin position="246"/>
        <end position="304"/>
    </location>
</feature>
<name>A0AAD9PEK6_RIDPI</name>
<evidence type="ECO:0000256" key="1">
    <source>
        <dbReference type="ARBA" id="ARBA00008768"/>
    </source>
</evidence>
<dbReference type="SUPFAM" id="SSF57603">
    <property type="entry name" value="FnI-like domain"/>
    <property type="match status" value="6"/>
</dbReference>
<feature type="region of interest" description="Disordered" evidence="4">
    <location>
        <begin position="521"/>
        <end position="545"/>
    </location>
</feature>
<keyword evidence="5" id="KW-0812">Transmembrane</keyword>
<evidence type="ECO:0000256" key="2">
    <source>
        <dbReference type="ARBA" id="ARBA00022690"/>
    </source>
</evidence>
<comment type="caution">
    <text evidence="8">The sequence shown here is derived from an EMBL/GenBank/DDBJ whole genome shotgun (WGS) entry which is preliminary data.</text>
</comment>
<organism evidence="8 9">
    <name type="scientific">Ridgeia piscesae</name>
    <name type="common">Tubeworm</name>
    <dbReference type="NCBI Taxonomy" id="27915"/>
    <lineage>
        <taxon>Eukaryota</taxon>
        <taxon>Metazoa</taxon>
        <taxon>Spiralia</taxon>
        <taxon>Lophotrochozoa</taxon>
        <taxon>Annelida</taxon>
        <taxon>Polychaeta</taxon>
        <taxon>Sedentaria</taxon>
        <taxon>Canalipalpata</taxon>
        <taxon>Sabellida</taxon>
        <taxon>Siboglinidae</taxon>
        <taxon>Ridgeia</taxon>
    </lineage>
</organism>
<gene>
    <name evidence="8" type="ORF">NP493_16g08014</name>
</gene>
<dbReference type="Proteomes" id="UP001209878">
    <property type="component" value="Unassembled WGS sequence"/>
</dbReference>
<evidence type="ECO:0000256" key="3">
    <source>
        <dbReference type="ARBA" id="ARBA00022900"/>
    </source>
</evidence>
<dbReference type="Pfam" id="PF23334">
    <property type="entry name" value="VWC2L_2nd"/>
    <property type="match status" value="4"/>
</dbReference>
<dbReference type="Gene3D" id="2.10.70.10">
    <property type="entry name" value="Complement Module, domain 1"/>
    <property type="match status" value="2"/>
</dbReference>
<evidence type="ECO:0000256" key="4">
    <source>
        <dbReference type="SAM" id="MobiDB-lite"/>
    </source>
</evidence>
<dbReference type="PANTHER" id="PTHR46439:SF1">
    <property type="entry name" value="CYSTEINE-RICH MOTOR NEURON 1 PROTEIN"/>
    <property type="match status" value="1"/>
</dbReference>
<feature type="domain" description="VWFC" evidence="6">
    <location>
        <begin position="320"/>
        <end position="378"/>
    </location>
</feature>
<dbReference type="SMART" id="SM00214">
    <property type="entry name" value="VWC"/>
    <property type="match status" value="6"/>
</dbReference>
<evidence type="ECO:0000313" key="9">
    <source>
        <dbReference type="Proteomes" id="UP001209878"/>
    </source>
</evidence>
<dbReference type="PANTHER" id="PTHR46439">
    <property type="entry name" value="CYSTEINE-RICH MOTOR NEURON 1 PROTEIN"/>
    <property type="match status" value="1"/>
</dbReference>
<keyword evidence="2" id="KW-0646">Protease inhibitor</keyword>
<feature type="domain" description="VWFC" evidence="6">
    <location>
        <begin position="386"/>
        <end position="444"/>
    </location>
</feature>
<keyword evidence="5" id="KW-0472">Membrane</keyword>
<dbReference type="AlphaFoldDB" id="A0AAD9PEK6"/>
<evidence type="ECO:0000313" key="8">
    <source>
        <dbReference type="EMBL" id="KAK2193279.1"/>
    </source>
</evidence>
<dbReference type="Pfam" id="PF02822">
    <property type="entry name" value="Antistasin"/>
    <property type="match status" value="1"/>
</dbReference>
<keyword evidence="5" id="KW-1133">Transmembrane helix</keyword>
<dbReference type="PROSITE" id="PS51252">
    <property type="entry name" value="ANTISTASIN"/>
    <property type="match status" value="1"/>
</dbReference>
<feature type="transmembrane region" description="Helical" evidence="5">
    <location>
        <begin position="490"/>
        <end position="512"/>
    </location>
</feature>